<reference evidence="2" key="2">
    <citation type="journal article" date="2018" name="BMC Genomics">
        <title>Genomic insights into host adaptation between the wheat stripe rust pathogen (Puccinia striiformis f. sp. tritici) and the barley stripe rust pathogen (Puccinia striiformis f. sp. hordei).</title>
        <authorList>
            <person name="Xia C."/>
            <person name="Wang M."/>
            <person name="Yin C."/>
            <person name="Cornejo O.E."/>
            <person name="Hulbert S.H."/>
            <person name="Chen X."/>
        </authorList>
    </citation>
    <scope>NUCLEOTIDE SEQUENCE [LARGE SCALE GENOMIC DNA]</scope>
    <source>
        <strain evidence="2">93TX-2</strain>
    </source>
</reference>
<reference evidence="1 2" key="1">
    <citation type="submission" date="2017-12" db="EMBL/GenBank/DDBJ databases">
        <title>Gene loss provides genomic basis for host adaptation in cereal stripe rust fungi.</title>
        <authorList>
            <person name="Xia C."/>
        </authorList>
    </citation>
    <scope>NUCLEOTIDE SEQUENCE [LARGE SCALE GENOMIC DNA]</scope>
    <source>
        <strain evidence="1 2">93TX-2</strain>
    </source>
</reference>
<accession>A0A2S4VP99</accession>
<keyword evidence="2" id="KW-1185">Reference proteome</keyword>
<proteinExistence type="predicted"/>
<protein>
    <submittedName>
        <fullName evidence="1">Uncharacterized protein</fullName>
    </submittedName>
</protein>
<reference evidence="2" key="3">
    <citation type="journal article" date="2018" name="Mol. Plant Microbe Interact.">
        <title>Genome sequence resources for the wheat stripe rust pathogen (Puccinia striiformis f. sp. tritici) and the barley stripe rust pathogen (Puccinia striiformis f. sp. hordei).</title>
        <authorList>
            <person name="Xia C."/>
            <person name="Wang M."/>
            <person name="Yin C."/>
            <person name="Cornejo O.E."/>
            <person name="Hulbert S.H."/>
            <person name="Chen X."/>
        </authorList>
    </citation>
    <scope>NUCLEOTIDE SEQUENCE [LARGE SCALE GENOMIC DNA]</scope>
    <source>
        <strain evidence="2">93TX-2</strain>
    </source>
</reference>
<organism evidence="1 2">
    <name type="scientific">Puccinia striiformis</name>
    <dbReference type="NCBI Taxonomy" id="27350"/>
    <lineage>
        <taxon>Eukaryota</taxon>
        <taxon>Fungi</taxon>
        <taxon>Dikarya</taxon>
        <taxon>Basidiomycota</taxon>
        <taxon>Pucciniomycotina</taxon>
        <taxon>Pucciniomycetes</taxon>
        <taxon>Pucciniales</taxon>
        <taxon>Pucciniaceae</taxon>
        <taxon>Puccinia</taxon>
    </lineage>
</organism>
<dbReference type="VEuPathDB" id="FungiDB:PSHT_08519"/>
<name>A0A2S4VP99_9BASI</name>
<gene>
    <name evidence="1" type="ORF">PSHT_08519</name>
</gene>
<dbReference type="AlphaFoldDB" id="A0A2S4VP99"/>
<comment type="caution">
    <text evidence="1">The sequence shown here is derived from an EMBL/GenBank/DDBJ whole genome shotgun (WGS) entry which is preliminary data.</text>
</comment>
<sequence length="125" mass="13868">MLRVDFHADRVVPVRGHHRHRHLDFSSAKLVRLGIVMADTSSRTASQHADCMWKVGMFGMAVLWGIRVPPLLVAIRISTTHSPNYPGLPPRSSRGPVLRHSFEKAKAWITSHLIGFTVLELGGAS</sequence>
<dbReference type="EMBL" id="PKSM01000112">
    <property type="protein sequence ID" value="POW11313.1"/>
    <property type="molecule type" value="Genomic_DNA"/>
</dbReference>
<dbReference type="Proteomes" id="UP000238274">
    <property type="component" value="Unassembled WGS sequence"/>
</dbReference>
<evidence type="ECO:0000313" key="2">
    <source>
        <dbReference type="Proteomes" id="UP000238274"/>
    </source>
</evidence>
<evidence type="ECO:0000313" key="1">
    <source>
        <dbReference type="EMBL" id="POW11313.1"/>
    </source>
</evidence>